<evidence type="ECO:0000256" key="7">
    <source>
        <dbReference type="ARBA" id="ARBA00023010"/>
    </source>
</evidence>
<evidence type="ECO:0000256" key="9">
    <source>
        <dbReference type="HAMAP-Rule" id="MF_00237"/>
    </source>
</evidence>
<name>A0A060QKJ6_9PROT</name>
<comment type="function">
    <text evidence="9">Part of the twin-arginine translocation (Tat) system that transports large folded proteins containing a characteristic twin-arginine motif in their signal peptide across membranes. Together with TatC, TatB is part of a receptor directly interacting with Tat signal peptides. TatB may form an oligomeric binding site that transiently accommodates folded Tat precursor proteins before their translocation.</text>
</comment>
<dbReference type="PRINTS" id="PR01506">
    <property type="entry name" value="TATBPROTEIN"/>
</dbReference>
<dbReference type="InterPro" id="IPR003369">
    <property type="entry name" value="TatA/B/E"/>
</dbReference>
<dbReference type="InterPro" id="IPR018448">
    <property type="entry name" value="TatB"/>
</dbReference>
<evidence type="ECO:0000256" key="6">
    <source>
        <dbReference type="ARBA" id="ARBA00022989"/>
    </source>
</evidence>
<keyword evidence="4 9" id="KW-0812">Transmembrane</keyword>
<evidence type="ECO:0000313" key="11">
    <source>
        <dbReference type="EMBL" id="CDG39961.1"/>
    </source>
</evidence>
<evidence type="ECO:0000313" key="12">
    <source>
        <dbReference type="Proteomes" id="UP000027583"/>
    </source>
</evidence>
<dbReference type="Proteomes" id="UP000027583">
    <property type="component" value="Unassembled WGS sequence"/>
</dbReference>
<evidence type="ECO:0000256" key="1">
    <source>
        <dbReference type="ARBA" id="ARBA00004167"/>
    </source>
</evidence>
<dbReference type="GO" id="GO:0033281">
    <property type="term" value="C:TAT protein transport complex"/>
    <property type="evidence" value="ECO:0007669"/>
    <property type="project" value="UniProtKB-UniRule"/>
</dbReference>
<keyword evidence="3 9" id="KW-1003">Cell membrane</keyword>
<evidence type="ECO:0000256" key="4">
    <source>
        <dbReference type="ARBA" id="ARBA00022692"/>
    </source>
</evidence>
<protein>
    <recommendedName>
        <fullName evidence="9">Sec-independent protein translocase protein TatB</fullName>
    </recommendedName>
</protein>
<dbReference type="Pfam" id="PF02416">
    <property type="entry name" value="TatA_B_E"/>
    <property type="match status" value="1"/>
</dbReference>
<feature type="region of interest" description="Disordered" evidence="10">
    <location>
        <begin position="89"/>
        <end position="109"/>
    </location>
</feature>
<dbReference type="Gene3D" id="1.20.5.3310">
    <property type="match status" value="1"/>
</dbReference>
<evidence type="ECO:0000256" key="2">
    <source>
        <dbReference type="ARBA" id="ARBA00022448"/>
    </source>
</evidence>
<keyword evidence="8 9" id="KW-0472">Membrane</keyword>
<dbReference type="GO" id="GO:0043953">
    <property type="term" value="P:protein transport by the Tat complex"/>
    <property type="evidence" value="ECO:0007669"/>
    <property type="project" value="UniProtKB-UniRule"/>
</dbReference>
<keyword evidence="2 9" id="KW-0813">Transport</keyword>
<organism evidence="11 12">
    <name type="scientific">Asaia bogorensis</name>
    <dbReference type="NCBI Taxonomy" id="91915"/>
    <lineage>
        <taxon>Bacteria</taxon>
        <taxon>Pseudomonadati</taxon>
        <taxon>Pseudomonadota</taxon>
        <taxon>Alphaproteobacteria</taxon>
        <taxon>Acetobacterales</taxon>
        <taxon>Acetobacteraceae</taxon>
        <taxon>Asaia</taxon>
    </lineage>
</organism>
<comment type="subunit">
    <text evidence="9">The Tat system comprises two distinct complexes: a TatABC complex, containing multiple copies of TatA, TatB and TatC subunits, and a separate TatA complex, containing only TatA subunits. Substrates initially bind to the TatABC complex, which probably triggers association of the separate TatA complex to form the active translocon.</text>
</comment>
<keyword evidence="7 9" id="KW-0811">Translocation</keyword>
<dbReference type="GO" id="GO:0008320">
    <property type="term" value="F:protein transmembrane transporter activity"/>
    <property type="evidence" value="ECO:0007669"/>
    <property type="project" value="UniProtKB-UniRule"/>
</dbReference>
<dbReference type="EMBL" id="CBLX010000013">
    <property type="protein sequence ID" value="CDG39961.1"/>
    <property type="molecule type" value="Genomic_DNA"/>
</dbReference>
<gene>
    <name evidence="9" type="primary">tatB</name>
    <name evidence="11" type="ORF">ASAP_1916</name>
</gene>
<keyword evidence="6 9" id="KW-1133">Transmembrane helix</keyword>
<feature type="compositionally biased region" description="Pro residues" evidence="10">
    <location>
        <begin position="185"/>
        <end position="200"/>
    </location>
</feature>
<feature type="region of interest" description="Disordered" evidence="10">
    <location>
        <begin position="182"/>
        <end position="249"/>
    </location>
</feature>
<sequence length="249" mass="26308">MFDFSWSEIALIVVVALVFVGPKDMPTAIRAVSRGIKAVRRMASEFQGHVDEMIREADLGEARDHLRDLKRFDFRDRIARTIDSDKTISKSLDFTPPPSLSSPAHGTDNAIPVTGPGVTETANTHAYGAGEAEAHSSARPAEASGPTILPPATARRLRHEETLWHAPAVIPPLRVIHNGRRIALDPPPAAPAPAPVPPASSKPDDAMSDHPAAATPDLAQAPYPAMTPAVSTAPAPAPGVILPECPTAP</sequence>
<comment type="subcellular location">
    <subcellularLocation>
        <location evidence="9">Cell membrane</location>
        <topology evidence="9">Single-pass membrane protein</topology>
    </subcellularLocation>
    <subcellularLocation>
        <location evidence="1">Membrane</location>
        <topology evidence="1">Single-pass membrane protein</topology>
    </subcellularLocation>
</comment>
<accession>A0A060QKJ6</accession>
<reference evidence="11 12" key="2">
    <citation type="journal article" date="2014" name="PLoS ONE">
        <title>Evolution of mitochondria reconstructed from the energy metabolism of living bacteria.</title>
        <authorList>
            <person name="Degli Esposti M."/>
            <person name="Chouaia B."/>
            <person name="Comandatore F."/>
            <person name="Crotti E."/>
            <person name="Sassera D."/>
            <person name="Lievens P.M."/>
            <person name="Daffonchio D."/>
            <person name="Bandi C."/>
        </authorList>
    </citation>
    <scope>NUCLEOTIDE SEQUENCE [LARGE SCALE GENOMIC DNA]</scope>
    <source>
        <strain evidence="11 12">SF2.1</strain>
    </source>
</reference>
<feature type="compositionally biased region" description="Low complexity" evidence="10">
    <location>
        <begin position="224"/>
        <end position="234"/>
    </location>
</feature>
<evidence type="ECO:0000256" key="8">
    <source>
        <dbReference type="ARBA" id="ARBA00023136"/>
    </source>
</evidence>
<dbReference type="eggNOG" id="COG1826">
    <property type="taxonomic scope" value="Bacteria"/>
</dbReference>
<proteinExistence type="inferred from homology"/>
<dbReference type="AlphaFoldDB" id="A0A060QKJ6"/>
<comment type="caution">
    <text evidence="11">The sequence shown here is derived from an EMBL/GenBank/DDBJ whole genome shotgun (WGS) entry which is preliminary data.</text>
</comment>
<evidence type="ECO:0000256" key="5">
    <source>
        <dbReference type="ARBA" id="ARBA00022927"/>
    </source>
</evidence>
<dbReference type="HAMAP" id="MF_00237">
    <property type="entry name" value="TatB"/>
    <property type="match status" value="1"/>
</dbReference>
<keyword evidence="5 9" id="KW-0653">Protein transport</keyword>
<dbReference type="NCBIfam" id="TIGR01410">
    <property type="entry name" value="tatB"/>
    <property type="match status" value="1"/>
</dbReference>
<evidence type="ECO:0000256" key="3">
    <source>
        <dbReference type="ARBA" id="ARBA00022475"/>
    </source>
</evidence>
<dbReference type="RefSeq" id="WP_023978651.1">
    <property type="nucleotide sequence ID" value="NZ_CBLX010000013.1"/>
</dbReference>
<reference evidence="11 12" key="1">
    <citation type="journal article" date="2014" name="Genome Biol. Evol.">
        <title>Acetic acid bacteria genomes reveal functional traits for adaptation to life in insect guts.</title>
        <authorList>
            <person name="Chouaia B."/>
            <person name="Gaiarsa S."/>
            <person name="Crotti E."/>
            <person name="Comandatore F."/>
            <person name="Degli Esposti M."/>
            <person name="Ricci I."/>
            <person name="Alma A."/>
            <person name="Favia G."/>
            <person name="Bandi C."/>
            <person name="Daffonchio D."/>
        </authorList>
    </citation>
    <scope>NUCLEOTIDE SEQUENCE [LARGE SCALE GENOMIC DNA]</scope>
    <source>
        <strain evidence="11 12">SF2.1</strain>
    </source>
</reference>
<comment type="similarity">
    <text evidence="9">Belongs to the TatB family.</text>
</comment>
<evidence type="ECO:0000256" key="10">
    <source>
        <dbReference type="SAM" id="MobiDB-lite"/>
    </source>
</evidence>